<name>A0A3Q7G0E0_SOLLC</name>
<proteinExistence type="predicted"/>
<feature type="domain" description="Ycf2 N-terminal" evidence="1">
    <location>
        <begin position="76"/>
        <end position="105"/>
    </location>
</feature>
<sequence length="129" mass="15052">MNELLKTVTKGRAKSSCLLLLIGNENNKQIRTIRICQSVDVFLTVIESKYRKQTEEYLLLVQVTGEAFLQEYAHRDTPRCDMVPKDELDVDSSNKISFLNKNQFFVTGEDTRYTMILNQKKVFNIYSLY</sequence>
<dbReference type="EnsemblPlants" id="Solyc04g015765.1.1">
    <property type="protein sequence ID" value="Solyc04g015765.1.1"/>
    <property type="gene ID" value="Solyc04g015765.1"/>
</dbReference>
<organism evidence="2">
    <name type="scientific">Solanum lycopersicum</name>
    <name type="common">Tomato</name>
    <name type="synonym">Lycopersicon esculentum</name>
    <dbReference type="NCBI Taxonomy" id="4081"/>
    <lineage>
        <taxon>Eukaryota</taxon>
        <taxon>Viridiplantae</taxon>
        <taxon>Streptophyta</taxon>
        <taxon>Embryophyta</taxon>
        <taxon>Tracheophyta</taxon>
        <taxon>Spermatophyta</taxon>
        <taxon>Magnoliopsida</taxon>
        <taxon>eudicotyledons</taxon>
        <taxon>Gunneridae</taxon>
        <taxon>Pentapetalae</taxon>
        <taxon>asterids</taxon>
        <taxon>lamiids</taxon>
        <taxon>Solanales</taxon>
        <taxon>Solanaceae</taxon>
        <taxon>Solanoideae</taxon>
        <taxon>Solaneae</taxon>
        <taxon>Solanum</taxon>
        <taxon>Solanum subgen. Lycopersicon</taxon>
    </lineage>
</organism>
<protein>
    <recommendedName>
        <fullName evidence="1">Ycf2 N-terminal domain-containing protein</fullName>
    </recommendedName>
</protein>
<accession>A0A3Q7G0E0</accession>
<dbReference type="InterPro" id="IPR056777">
    <property type="entry name" value="Ycf2_N"/>
</dbReference>
<evidence type="ECO:0000259" key="1">
    <source>
        <dbReference type="Pfam" id="PF05695"/>
    </source>
</evidence>
<dbReference type="AlphaFoldDB" id="A0A3Q7G0E0"/>
<dbReference type="Gramene" id="Solyc04g015765.1.1">
    <property type="protein sequence ID" value="Solyc04g015765.1.1"/>
    <property type="gene ID" value="Solyc04g015765.1"/>
</dbReference>
<dbReference type="InParanoid" id="A0A3Q7G0E0"/>
<dbReference type="Proteomes" id="UP000004994">
    <property type="component" value="Chromosome 4"/>
</dbReference>
<dbReference type="Pfam" id="PF05695">
    <property type="entry name" value="Ycf2"/>
    <property type="match status" value="1"/>
</dbReference>
<evidence type="ECO:0000313" key="2">
    <source>
        <dbReference type="EnsemblPlants" id="Solyc04g015765.1.1"/>
    </source>
</evidence>
<evidence type="ECO:0000313" key="3">
    <source>
        <dbReference type="Proteomes" id="UP000004994"/>
    </source>
</evidence>
<reference evidence="2" key="2">
    <citation type="submission" date="2019-01" db="UniProtKB">
        <authorList>
            <consortium name="EnsemblPlants"/>
        </authorList>
    </citation>
    <scope>IDENTIFICATION</scope>
    <source>
        <strain evidence="2">cv. Heinz 1706</strain>
    </source>
</reference>
<keyword evidence="3" id="KW-1185">Reference proteome</keyword>
<reference evidence="2" key="1">
    <citation type="journal article" date="2012" name="Nature">
        <title>The tomato genome sequence provides insights into fleshy fruit evolution.</title>
        <authorList>
            <consortium name="Tomato Genome Consortium"/>
        </authorList>
    </citation>
    <scope>NUCLEOTIDE SEQUENCE [LARGE SCALE GENOMIC DNA]</scope>
    <source>
        <strain evidence="2">cv. Heinz 1706</strain>
    </source>
</reference>